<dbReference type="AlphaFoldDB" id="A0A3S5CEJ9"/>
<organism evidence="1 2">
    <name type="scientific">Protopolystoma xenopodis</name>
    <dbReference type="NCBI Taxonomy" id="117903"/>
    <lineage>
        <taxon>Eukaryota</taxon>
        <taxon>Metazoa</taxon>
        <taxon>Spiralia</taxon>
        <taxon>Lophotrochozoa</taxon>
        <taxon>Platyhelminthes</taxon>
        <taxon>Monogenea</taxon>
        <taxon>Polyopisthocotylea</taxon>
        <taxon>Polystomatidea</taxon>
        <taxon>Polystomatidae</taxon>
        <taxon>Protopolystoma</taxon>
    </lineage>
</organism>
<evidence type="ECO:0000313" key="1">
    <source>
        <dbReference type="EMBL" id="VEL14789.1"/>
    </source>
</evidence>
<gene>
    <name evidence="1" type="ORF">PXEA_LOCUS8229</name>
</gene>
<protein>
    <submittedName>
        <fullName evidence="1">Uncharacterized protein</fullName>
    </submittedName>
</protein>
<comment type="caution">
    <text evidence="1">The sequence shown here is derived from an EMBL/GenBank/DDBJ whole genome shotgun (WGS) entry which is preliminary data.</text>
</comment>
<accession>A0A3S5CEJ9</accession>
<dbReference type="EMBL" id="CAAALY010022347">
    <property type="protein sequence ID" value="VEL14789.1"/>
    <property type="molecule type" value="Genomic_DNA"/>
</dbReference>
<reference evidence="1" key="1">
    <citation type="submission" date="2018-11" db="EMBL/GenBank/DDBJ databases">
        <authorList>
            <consortium name="Pathogen Informatics"/>
        </authorList>
    </citation>
    <scope>NUCLEOTIDE SEQUENCE</scope>
</reference>
<proteinExistence type="predicted"/>
<name>A0A3S5CEJ9_9PLAT</name>
<evidence type="ECO:0000313" key="2">
    <source>
        <dbReference type="Proteomes" id="UP000784294"/>
    </source>
</evidence>
<dbReference type="Proteomes" id="UP000784294">
    <property type="component" value="Unassembled WGS sequence"/>
</dbReference>
<keyword evidence="2" id="KW-1185">Reference proteome</keyword>
<sequence>MSAKRGGISLCLLHPTTSNRLPHQIRRPGNITFGHISLQLCQLGGFATHVSAEPRRLGCPFQSVPLFVSRHLCLRPQAAVRSDLMDPFFVGTNSAEPRVPNCFGGLTDEVTTDCIVLYLFQRFRLR</sequence>